<name>A0A3N4GTG8_9ACTN</name>
<dbReference type="OrthoDB" id="3292498at2"/>
<dbReference type="RefSeq" id="WP_123925268.1">
    <property type="nucleotide sequence ID" value="NZ_JBPSDP010000002.1"/>
</dbReference>
<comment type="caution">
    <text evidence="1">The sequence shown here is derived from an EMBL/GenBank/DDBJ whole genome shotgun (WGS) entry which is preliminary data.</text>
</comment>
<sequence length="124" mass="12964">MSLFTSAAALTNKAVIPVFGLPVVGPALGRSMTVVTYTGRRSGAVFRLPVAYRRGTATSADGVPRDTVLIGVALPEKKTWWRNFTGSGGPLSLLLDGAERTGHAVATRAKKGSVSVRVVLDRVG</sequence>
<evidence type="ECO:0000313" key="2">
    <source>
        <dbReference type="Proteomes" id="UP000267536"/>
    </source>
</evidence>
<organism evidence="1 2">
    <name type="scientific">Gordonia oryzae</name>
    <dbReference type="NCBI Taxonomy" id="2487349"/>
    <lineage>
        <taxon>Bacteria</taxon>
        <taxon>Bacillati</taxon>
        <taxon>Actinomycetota</taxon>
        <taxon>Actinomycetes</taxon>
        <taxon>Mycobacteriales</taxon>
        <taxon>Gordoniaceae</taxon>
        <taxon>Gordonia</taxon>
    </lineage>
</organism>
<accession>A0A3N4GTG8</accession>
<reference evidence="1 2" key="1">
    <citation type="submission" date="2018-11" db="EMBL/GenBank/DDBJ databases">
        <title>Draft genome sequence of Gordonia sp. RS15-1S isolated from rice stems.</title>
        <authorList>
            <person name="Muangham S."/>
        </authorList>
    </citation>
    <scope>NUCLEOTIDE SEQUENCE [LARGE SCALE GENOMIC DNA]</scope>
    <source>
        <strain evidence="1 2">RS15-1S</strain>
    </source>
</reference>
<keyword evidence="2" id="KW-1185">Reference proteome</keyword>
<evidence type="ECO:0000313" key="1">
    <source>
        <dbReference type="EMBL" id="RPA66309.1"/>
    </source>
</evidence>
<evidence type="ECO:0008006" key="3">
    <source>
        <dbReference type="Google" id="ProtNLM"/>
    </source>
</evidence>
<dbReference type="EMBL" id="RKMH01000001">
    <property type="protein sequence ID" value="RPA66309.1"/>
    <property type="molecule type" value="Genomic_DNA"/>
</dbReference>
<protein>
    <recommendedName>
        <fullName evidence="3">DUF385 domain-containing protein</fullName>
    </recommendedName>
</protein>
<proteinExistence type="predicted"/>
<dbReference type="AlphaFoldDB" id="A0A3N4GTG8"/>
<gene>
    <name evidence="1" type="ORF">EF294_01710</name>
</gene>
<dbReference type="Proteomes" id="UP000267536">
    <property type="component" value="Unassembled WGS sequence"/>
</dbReference>